<accession>A0A1Q3EXY0</accession>
<dbReference type="SUPFAM" id="SSF144232">
    <property type="entry name" value="HIT/MYND zinc finger-like"/>
    <property type="match status" value="1"/>
</dbReference>
<evidence type="ECO:0000259" key="5">
    <source>
        <dbReference type="PROSITE" id="PS50280"/>
    </source>
</evidence>
<dbReference type="InterPro" id="IPR002893">
    <property type="entry name" value="Znf_MYND"/>
</dbReference>
<dbReference type="GO" id="GO:0008270">
    <property type="term" value="F:zinc ion binding"/>
    <property type="evidence" value="ECO:0007669"/>
    <property type="project" value="UniProtKB-KW"/>
</dbReference>
<proteinExistence type="predicted"/>
<dbReference type="SUPFAM" id="SSF82199">
    <property type="entry name" value="SET domain"/>
    <property type="match status" value="1"/>
</dbReference>
<evidence type="ECO:0000259" key="6">
    <source>
        <dbReference type="PROSITE" id="PS50865"/>
    </source>
</evidence>
<evidence type="ECO:0000313" key="7">
    <source>
        <dbReference type="EMBL" id="JAV20171.1"/>
    </source>
</evidence>
<dbReference type="AlphaFoldDB" id="A0A1Q3EXY0"/>
<dbReference type="PROSITE" id="PS01360">
    <property type="entry name" value="ZF_MYND_1"/>
    <property type="match status" value="1"/>
</dbReference>
<keyword evidence="3" id="KW-0862">Zinc</keyword>
<evidence type="ECO:0000256" key="3">
    <source>
        <dbReference type="ARBA" id="ARBA00022833"/>
    </source>
</evidence>
<dbReference type="GO" id="GO:0008757">
    <property type="term" value="F:S-adenosylmethionine-dependent methyltransferase activity"/>
    <property type="evidence" value="ECO:0007669"/>
    <property type="project" value="UniProtKB-ARBA"/>
</dbReference>
<evidence type="ECO:0000256" key="4">
    <source>
        <dbReference type="PROSITE-ProRule" id="PRU00134"/>
    </source>
</evidence>
<evidence type="ECO:0008006" key="8">
    <source>
        <dbReference type="Google" id="ProtNLM"/>
    </source>
</evidence>
<feature type="domain" description="SET" evidence="5">
    <location>
        <begin position="170"/>
        <end position="436"/>
    </location>
</feature>
<dbReference type="InterPro" id="IPR001214">
    <property type="entry name" value="SET_dom"/>
</dbReference>
<dbReference type="GO" id="GO:0008170">
    <property type="term" value="F:N-methyltransferase activity"/>
    <property type="evidence" value="ECO:0007669"/>
    <property type="project" value="UniProtKB-ARBA"/>
</dbReference>
<dbReference type="InterPro" id="IPR011990">
    <property type="entry name" value="TPR-like_helical_dom_sf"/>
</dbReference>
<dbReference type="PANTHER" id="PTHR47111">
    <property type="entry name" value="BCDNA.LD29892"/>
    <property type="match status" value="1"/>
</dbReference>
<organism evidence="7">
    <name type="scientific">Culex tarsalis</name>
    <name type="common">Encephalitis mosquito</name>
    <dbReference type="NCBI Taxonomy" id="7177"/>
    <lineage>
        <taxon>Eukaryota</taxon>
        <taxon>Metazoa</taxon>
        <taxon>Ecdysozoa</taxon>
        <taxon>Arthropoda</taxon>
        <taxon>Hexapoda</taxon>
        <taxon>Insecta</taxon>
        <taxon>Pterygota</taxon>
        <taxon>Neoptera</taxon>
        <taxon>Endopterygota</taxon>
        <taxon>Diptera</taxon>
        <taxon>Nematocera</taxon>
        <taxon>Culicoidea</taxon>
        <taxon>Culicidae</taxon>
        <taxon>Culicinae</taxon>
        <taxon>Culicini</taxon>
        <taxon>Culex</taxon>
        <taxon>Culex</taxon>
    </lineage>
</organism>
<evidence type="ECO:0000256" key="2">
    <source>
        <dbReference type="ARBA" id="ARBA00022771"/>
    </source>
</evidence>
<dbReference type="Gene3D" id="2.170.270.10">
    <property type="entry name" value="SET domain"/>
    <property type="match status" value="2"/>
</dbReference>
<dbReference type="PANTHER" id="PTHR47111:SF1">
    <property type="entry name" value="SET AND MYND DOMAIN-CONTAINING PROTEIN 4"/>
    <property type="match status" value="1"/>
</dbReference>
<keyword evidence="2 4" id="KW-0863">Zinc-finger</keyword>
<dbReference type="PROSITE" id="PS50865">
    <property type="entry name" value="ZF_MYND_2"/>
    <property type="match status" value="1"/>
</dbReference>
<dbReference type="Pfam" id="PF01753">
    <property type="entry name" value="zf-MYND"/>
    <property type="match status" value="1"/>
</dbReference>
<sequence length="552" mass="63410">MDQNPVIDFIMAQNPCRSEEMDLNWSVVRIIKYIACSPHLTELDELVKSEIEAFKHREAGNRFYRERNLVKAMDCYNQSICYAQLDSEQLGMGYANRSAVCLEQGDYEYALFNIDLAKKHNYPEKQMPKLLVRERNCKQRIADGHSKGTVPSPRINLNVNTNPRIPFLANGIAMTYDSRFGRGLIAEKDFNVGDMILDEKIELGAHNFFMSYLQCNQCFANYSQLLIPCPTCVLFMYCSKECRELSWKLYHRFECGVASKLCCVSGSGDMIFPRLFFYGLSQFGDDLQAMMEYCENRVGDVPNPLELDYTNPDRMGLFKALHNTLPRSLDLSPSGKRVAASYFVAFLMNPAVTSIIRTASHRQFFLWCLMMYSRTVHPLATAIFNNGHMSAAIRPIGSLLNHSCDPHAIQRFHSGRWKVILIRPVQKGEQIFATYGPTWWQPIPGAKLLFKCECVVCDEGKAGQKWHSLKARPFPPKAVKDIRVFTEIFEKDDVHIATRLIALQQFIKRYAYYHPNEAVLGGMLRRYSYHLTMVFQTEDQALVRAKLQAEFV</sequence>
<dbReference type="EMBL" id="GFDL01014874">
    <property type="protein sequence ID" value="JAV20171.1"/>
    <property type="molecule type" value="Transcribed_RNA"/>
</dbReference>
<dbReference type="Gene3D" id="1.25.40.10">
    <property type="entry name" value="Tetratricopeptide repeat domain"/>
    <property type="match status" value="1"/>
</dbReference>
<dbReference type="SUPFAM" id="SSF48452">
    <property type="entry name" value="TPR-like"/>
    <property type="match status" value="1"/>
</dbReference>
<protein>
    <recommendedName>
        <fullName evidence="8">SET domain-containing protein</fullName>
    </recommendedName>
</protein>
<dbReference type="Pfam" id="PF00856">
    <property type="entry name" value="SET"/>
    <property type="match status" value="1"/>
</dbReference>
<dbReference type="InterPro" id="IPR046341">
    <property type="entry name" value="SET_dom_sf"/>
</dbReference>
<feature type="domain" description="MYND-type" evidence="6">
    <location>
        <begin position="215"/>
        <end position="255"/>
    </location>
</feature>
<dbReference type="GO" id="GO:0008276">
    <property type="term" value="F:protein methyltransferase activity"/>
    <property type="evidence" value="ECO:0007669"/>
    <property type="project" value="UniProtKB-ARBA"/>
</dbReference>
<dbReference type="Gene3D" id="6.10.140.2220">
    <property type="match status" value="1"/>
</dbReference>
<dbReference type="PROSITE" id="PS50280">
    <property type="entry name" value="SET"/>
    <property type="match status" value="1"/>
</dbReference>
<evidence type="ECO:0000256" key="1">
    <source>
        <dbReference type="ARBA" id="ARBA00022723"/>
    </source>
</evidence>
<keyword evidence="1" id="KW-0479">Metal-binding</keyword>
<reference evidence="7" key="1">
    <citation type="submission" date="2017-01" db="EMBL/GenBank/DDBJ databases">
        <title>A deep insight into the sialotranscriptome of adult male and female Cluex tarsalis mosquitoes.</title>
        <authorList>
            <person name="Ribeiro J.M."/>
            <person name="Moreira F."/>
            <person name="Bernard K.A."/>
            <person name="Calvo E."/>
        </authorList>
    </citation>
    <scope>NUCLEOTIDE SEQUENCE</scope>
    <source>
        <strain evidence="7">Kern County</strain>
        <tissue evidence="7">Salivary glands</tissue>
    </source>
</reference>
<name>A0A1Q3EXY0_CULTA</name>